<feature type="domain" description="PLD phosphodiesterase" evidence="1">
    <location>
        <begin position="216"/>
        <end position="243"/>
    </location>
</feature>
<dbReference type="Gene3D" id="3.30.870.10">
    <property type="entry name" value="Endonuclease Chain A"/>
    <property type="match status" value="2"/>
</dbReference>
<proteinExistence type="predicted"/>
<dbReference type="PANTHER" id="PTHR21248:SF22">
    <property type="entry name" value="PHOSPHOLIPASE D"/>
    <property type="match status" value="1"/>
</dbReference>
<comment type="caution">
    <text evidence="2">The sequence shown here is derived from an EMBL/GenBank/DDBJ whole genome shotgun (WGS) entry which is preliminary data.</text>
</comment>
<dbReference type="Pfam" id="PF13091">
    <property type="entry name" value="PLDc_2"/>
    <property type="match status" value="2"/>
</dbReference>
<dbReference type="EMBL" id="WTVH01000013">
    <property type="protein sequence ID" value="NMF93355.1"/>
    <property type="molecule type" value="Genomic_DNA"/>
</dbReference>
<evidence type="ECO:0000313" key="3">
    <source>
        <dbReference type="Proteomes" id="UP000601990"/>
    </source>
</evidence>
<organism evidence="2 3">
    <name type="scientific">Aromatoleum buckelii</name>
    <dbReference type="NCBI Taxonomy" id="200254"/>
    <lineage>
        <taxon>Bacteria</taxon>
        <taxon>Pseudomonadati</taxon>
        <taxon>Pseudomonadota</taxon>
        <taxon>Betaproteobacteria</taxon>
        <taxon>Rhodocyclales</taxon>
        <taxon>Rhodocyclaceae</taxon>
        <taxon>Aromatoleum</taxon>
    </lineage>
</organism>
<feature type="domain" description="PLD phosphodiesterase" evidence="1">
    <location>
        <begin position="401"/>
        <end position="428"/>
    </location>
</feature>
<gene>
    <name evidence="2" type="ORF">GO608_08435</name>
</gene>
<dbReference type="SMART" id="SM00155">
    <property type="entry name" value="PLDc"/>
    <property type="match status" value="2"/>
</dbReference>
<dbReference type="InterPro" id="IPR001736">
    <property type="entry name" value="PLipase_D/transphosphatidylase"/>
</dbReference>
<dbReference type="Proteomes" id="UP000601990">
    <property type="component" value="Unassembled WGS sequence"/>
</dbReference>
<sequence>MTSGSSRRPERCFGNASFDRGREFFGSGWGALSVPFVLAACVTGPAVDTVAPPAARASPTSVEVRVQHADGEVRTHSSPRLAQQLEADGVGKELLVHHLAHVEDVLAAPLVLGNDAHLLIDGPATYRAMFEAIEKARRHVHLETYILESGEQGDRLAGLLAAKRQQGVEVRVLYDSVGSLETPPRYFEGLAAAGIAVCEFNPVNPLKLAGDPRLSLNNRDHRKLLVIDGQVAFTGGINISGVYRAGSFGSKRRVPTRDEGWRDTHVMVRGPVVAQFEELFNDAWRDQRCPAPVVRQAKNRLTEPVGSMAMRLVAADPVSERSELYVALMSALEHARERAWLTYGYFVPDERTLHSLRDAAQRGVDVRLVLPGFSDFWAPFHAGRSHYQDLLGAGVRIFERRDALLHAKTAVIDGVWSSVGSTNLDWRSFVHNFEADVLVLDGVFADEMEELFSLDQSASHEVRLEQWKDRGVRARLLEWLARRWEYFL</sequence>
<protein>
    <submittedName>
        <fullName evidence="2">Cardiolipin synthase B</fullName>
    </submittedName>
</protein>
<dbReference type="CDD" id="cd09110">
    <property type="entry name" value="PLDc_CLS_1"/>
    <property type="match status" value="1"/>
</dbReference>
<accession>A0ABX1N0P2</accession>
<name>A0ABX1N0P2_9RHOO</name>
<dbReference type="PANTHER" id="PTHR21248">
    <property type="entry name" value="CARDIOLIPIN SYNTHASE"/>
    <property type="match status" value="1"/>
</dbReference>
<reference evidence="2" key="1">
    <citation type="submission" date="2019-12" db="EMBL/GenBank/DDBJ databases">
        <title>Comparative genomics gives insights into the taxonomy of the Azoarcus-Aromatoleum group and reveals separate origins of nif in the plant-associated Azoarcus and non-plant-associated Aromatoleum sub-groups.</title>
        <authorList>
            <person name="Lafos M."/>
            <person name="Maluk M."/>
            <person name="Batista M."/>
            <person name="Junghare M."/>
            <person name="Carmona M."/>
            <person name="Faoro H."/>
            <person name="Cruz L.M."/>
            <person name="Battistoni F."/>
            <person name="De Souza E."/>
            <person name="Pedrosa F."/>
            <person name="Chen W.-M."/>
            <person name="Poole P.S."/>
            <person name="Dixon R.A."/>
            <person name="James E.K."/>
        </authorList>
    </citation>
    <scope>NUCLEOTIDE SEQUENCE</scope>
    <source>
        <strain evidence="2">U120</strain>
    </source>
</reference>
<dbReference type="InterPro" id="IPR025202">
    <property type="entry name" value="PLD-like_dom"/>
</dbReference>
<dbReference type="CDD" id="cd09159">
    <property type="entry name" value="PLDc_ybhO_like_2"/>
    <property type="match status" value="1"/>
</dbReference>
<dbReference type="PROSITE" id="PS50035">
    <property type="entry name" value="PLD"/>
    <property type="match status" value="2"/>
</dbReference>
<evidence type="ECO:0000259" key="1">
    <source>
        <dbReference type="PROSITE" id="PS50035"/>
    </source>
</evidence>
<dbReference type="SUPFAM" id="SSF56024">
    <property type="entry name" value="Phospholipase D/nuclease"/>
    <property type="match status" value="2"/>
</dbReference>
<keyword evidence="3" id="KW-1185">Reference proteome</keyword>
<evidence type="ECO:0000313" key="2">
    <source>
        <dbReference type="EMBL" id="NMF93355.1"/>
    </source>
</evidence>